<evidence type="ECO:0000313" key="3">
    <source>
        <dbReference type="EMBL" id="MBM7635257.1"/>
    </source>
</evidence>
<dbReference type="Proteomes" id="UP000809081">
    <property type="component" value="Unassembled WGS sequence"/>
</dbReference>
<dbReference type="PANTHER" id="PTHR13947">
    <property type="entry name" value="GNAT FAMILY N-ACETYLTRANSFERASE"/>
    <property type="match status" value="1"/>
</dbReference>
<gene>
    <name evidence="3" type="ORF">JOC31_000048</name>
</gene>
<sequence>MVTVTVFEKEDNQAVSDLILSIQREEFGLAIDLDDQPDAASYQQKGGQFWTVKTKEGAVVACIGLVALKDGNVALKKMFVAKAYRRYGLGRLLVDRYLTYCREHAFQAVFLGTTDRFQAAQQFYQKVGFKLIEKGDLPVDFPLLEVDNRYYCYQLN</sequence>
<organism evidence="3 4">
    <name type="scientific">Streptococcus saliviloxodontae</name>
    <dbReference type="NCBI Taxonomy" id="1349416"/>
    <lineage>
        <taxon>Bacteria</taxon>
        <taxon>Bacillati</taxon>
        <taxon>Bacillota</taxon>
        <taxon>Bacilli</taxon>
        <taxon>Lactobacillales</taxon>
        <taxon>Streptococcaceae</taxon>
        <taxon>Streptococcus</taxon>
    </lineage>
</organism>
<keyword evidence="4" id="KW-1185">Reference proteome</keyword>
<dbReference type="EMBL" id="JAFBEI010000001">
    <property type="protein sequence ID" value="MBM7635257.1"/>
    <property type="molecule type" value="Genomic_DNA"/>
</dbReference>
<proteinExistence type="predicted"/>
<dbReference type="SUPFAM" id="SSF55729">
    <property type="entry name" value="Acyl-CoA N-acyltransferases (Nat)"/>
    <property type="match status" value="1"/>
</dbReference>
<dbReference type="PANTHER" id="PTHR13947:SF37">
    <property type="entry name" value="LD18367P"/>
    <property type="match status" value="1"/>
</dbReference>
<evidence type="ECO:0000256" key="1">
    <source>
        <dbReference type="ARBA" id="ARBA00022679"/>
    </source>
</evidence>
<dbReference type="InterPro" id="IPR050769">
    <property type="entry name" value="NAT_camello-type"/>
</dbReference>
<name>A0ABS2PIK9_9STRE</name>
<feature type="domain" description="N-acetyltransferase" evidence="2">
    <location>
        <begin position="1"/>
        <end position="153"/>
    </location>
</feature>
<dbReference type="Pfam" id="PF00583">
    <property type="entry name" value="Acetyltransf_1"/>
    <property type="match status" value="1"/>
</dbReference>
<evidence type="ECO:0000313" key="4">
    <source>
        <dbReference type="Proteomes" id="UP000809081"/>
    </source>
</evidence>
<keyword evidence="1" id="KW-0808">Transferase</keyword>
<dbReference type="InterPro" id="IPR000182">
    <property type="entry name" value="GNAT_dom"/>
</dbReference>
<dbReference type="PROSITE" id="PS51186">
    <property type="entry name" value="GNAT"/>
    <property type="match status" value="1"/>
</dbReference>
<reference evidence="3 4" key="1">
    <citation type="submission" date="2021-01" db="EMBL/GenBank/DDBJ databases">
        <title>Genomic Encyclopedia of Type Strains, Phase IV (KMG-IV): sequencing the most valuable type-strain genomes for metagenomic binning, comparative biology and taxonomic classification.</title>
        <authorList>
            <person name="Goeker M."/>
        </authorList>
    </citation>
    <scope>NUCLEOTIDE SEQUENCE [LARGE SCALE GENOMIC DNA]</scope>
    <source>
        <strain evidence="3 4">DSM 27513</strain>
    </source>
</reference>
<protein>
    <submittedName>
        <fullName evidence="3">N-acetylglutamate synthase-like GNAT family acetyltransferase</fullName>
    </submittedName>
</protein>
<comment type="caution">
    <text evidence="3">The sequence shown here is derived from an EMBL/GenBank/DDBJ whole genome shotgun (WGS) entry which is preliminary data.</text>
</comment>
<dbReference type="CDD" id="cd04301">
    <property type="entry name" value="NAT_SF"/>
    <property type="match status" value="1"/>
</dbReference>
<dbReference type="InterPro" id="IPR016181">
    <property type="entry name" value="Acyl_CoA_acyltransferase"/>
</dbReference>
<dbReference type="Gene3D" id="3.40.630.30">
    <property type="match status" value="1"/>
</dbReference>
<accession>A0ABS2PIK9</accession>
<evidence type="ECO:0000259" key="2">
    <source>
        <dbReference type="PROSITE" id="PS51186"/>
    </source>
</evidence>
<dbReference type="RefSeq" id="WP_205016211.1">
    <property type="nucleotide sequence ID" value="NZ_JAFBEI010000001.1"/>
</dbReference>